<dbReference type="AlphaFoldDB" id="A0A9X2WSG0"/>
<protein>
    <submittedName>
        <fullName evidence="1">Uncharacterized protein</fullName>
    </submittedName>
</protein>
<keyword evidence="2" id="KW-1185">Reference proteome</keyword>
<reference evidence="1" key="1">
    <citation type="journal article" date="2023" name="Int. J. Syst. Evol. Microbiol.">
        <title>&lt;i&gt;Shewanella septentrionalis&lt;/i&gt; sp. nov. and &lt;i&gt;Shewanella holmiensis&lt;/i&gt; sp. nov., isolated from Baltic Sea water and sediments.</title>
        <authorList>
            <person name="Martin-Rodriguez A.J."/>
            <person name="Thorell K."/>
            <person name="Joffre E."/>
            <person name="Jensie-Markopoulos S."/>
            <person name="Moore E.R.B."/>
            <person name="Sjoling A."/>
        </authorList>
    </citation>
    <scope>NUCLEOTIDE SEQUENCE</scope>
    <source>
        <strain evidence="1">SP1W3</strain>
    </source>
</reference>
<proteinExistence type="predicted"/>
<evidence type="ECO:0000313" key="2">
    <source>
        <dbReference type="Proteomes" id="UP001155604"/>
    </source>
</evidence>
<organism evidence="1 2">
    <name type="scientific">Shewanella septentrionalis</name>
    <dbReference type="NCBI Taxonomy" id="2952223"/>
    <lineage>
        <taxon>Bacteria</taxon>
        <taxon>Pseudomonadati</taxon>
        <taxon>Pseudomonadota</taxon>
        <taxon>Gammaproteobacteria</taxon>
        <taxon>Alteromonadales</taxon>
        <taxon>Shewanellaceae</taxon>
        <taxon>Shewanella</taxon>
    </lineage>
</organism>
<sequence>MKNITVMALFFPLTATTAENRFEFHATDNLDPVFLEQCKAFRNALDNGNLETIKSFTDPDFYAHPGLTTALRKLVQGYRKEVDKPGYQQTSFSLAKLANPDRAHVRILYEFDAGKGHGNSGCTFKRIKGKSWGIMPGS</sequence>
<comment type="caution">
    <text evidence="1">The sequence shown here is derived from an EMBL/GenBank/DDBJ whole genome shotgun (WGS) entry which is preliminary data.</text>
</comment>
<evidence type="ECO:0000313" key="1">
    <source>
        <dbReference type="EMBL" id="MCT7944676.1"/>
    </source>
</evidence>
<accession>A0A9X2WSG0</accession>
<name>A0A9X2WSG0_9GAMM</name>
<dbReference type="Proteomes" id="UP001155604">
    <property type="component" value="Unassembled WGS sequence"/>
</dbReference>
<dbReference type="RefSeq" id="WP_261271949.1">
    <property type="nucleotide sequence ID" value="NZ_JAMTCC010000006.1"/>
</dbReference>
<dbReference type="EMBL" id="JAMTCC010000006">
    <property type="protein sequence ID" value="MCT7944676.1"/>
    <property type="molecule type" value="Genomic_DNA"/>
</dbReference>
<gene>
    <name evidence="1" type="ORF">NE536_04770</name>
</gene>